<sequence length="109" mass="12801">MNVNNDEPKWDSTPNEWQMIKEDDPLDYVTLPLLFMEYEQDDDAINLWVGEEEWTVGKAALEERIIGDDLWAYETVEELGEALNVARLDKGKRKVETDLTDLYDEYVEL</sequence>
<comment type="caution">
    <text evidence="1">The sequence shown here is derived from an EMBL/GenBank/DDBJ whole genome shotgun (WGS) entry which is preliminary data.</text>
</comment>
<dbReference type="AlphaFoldDB" id="A0AAV6KKM5"/>
<protein>
    <submittedName>
        <fullName evidence="1">Uncharacterized protein</fullName>
    </submittedName>
</protein>
<name>A0AAV6KKM5_9ERIC</name>
<keyword evidence="2" id="KW-1185">Reference proteome</keyword>
<proteinExistence type="predicted"/>
<evidence type="ECO:0000313" key="2">
    <source>
        <dbReference type="Proteomes" id="UP000823749"/>
    </source>
</evidence>
<dbReference type="Proteomes" id="UP000823749">
    <property type="component" value="Chromosome 4"/>
</dbReference>
<gene>
    <name evidence="1" type="ORF">RHGRI_011070</name>
</gene>
<reference evidence="1" key="1">
    <citation type="submission" date="2020-08" db="EMBL/GenBank/DDBJ databases">
        <title>Plant Genome Project.</title>
        <authorList>
            <person name="Zhang R.-G."/>
        </authorList>
    </citation>
    <scope>NUCLEOTIDE SEQUENCE</scope>
    <source>
        <strain evidence="1">WSP0</strain>
        <tissue evidence="1">Leaf</tissue>
    </source>
</reference>
<accession>A0AAV6KKM5</accession>
<evidence type="ECO:0000313" key="1">
    <source>
        <dbReference type="EMBL" id="KAG5553081.1"/>
    </source>
</evidence>
<dbReference type="EMBL" id="JACTNZ010000004">
    <property type="protein sequence ID" value="KAG5553081.1"/>
    <property type="molecule type" value="Genomic_DNA"/>
</dbReference>
<organism evidence="1 2">
    <name type="scientific">Rhododendron griersonianum</name>
    <dbReference type="NCBI Taxonomy" id="479676"/>
    <lineage>
        <taxon>Eukaryota</taxon>
        <taxon>Viridiplantae</taxon>
        <taxon>Streptophyta</taxon>
        <taxon>Embryophyta</taxon>
        <taxon>Tracheophyta</taxon>
        <taxon>Spermatophyta</taxon>
        <taxon>Magnoliopsida</taxon>
        <taxon>eudicotyledons</taxon>
        <taxon>Gunneridae</taxon>
        <taxon>Pentapetalae</taxon>
        <taxon>asterids</taxon>
        <taxon>Ericales</taxon>
        <taxon>Ericaceae</taxon>
        <taxon>Ericoideae</taxon>
        <taxon>Rhodoreae</taxon>
        <taxon>Rhododendron</taxon>
    </lineage>
</organism>